<keyword evidence="2" id="KW-1185">Reference proteome</keyword>
<comment type="caution">
    <text evidence="1">The sequence shown here is derived from an EMBL/GenBank/DDBJ whole genome shotgun (WGS) entry which is preliminary data.</text>
</comment>
<protein>
    <recommendedName>
        <fullName evidence="3">Transposase</fullName>
    </recommendedName>
</protein>
<accession>A0ABR9E9W6</accession>
<dbReference type="EMBL" id="AQGV01000012">
    <property type="protein sequence ID" value="MBE0367547.1"/>
    <property type="molecule type" value="Genomic_DNA"/>
</dbReference>
<evidence type="ECO:0000313" key="2">
    <source>
        <dbReference type="Proteomes" id="UP000615755"/>
    </source>
</evidence>
<reference evidence="1 2" key="1">
    <citation type="submission" date="2015-03" db="EMBL/GenBank/DDBJ databases">
        <title>Genome sequence of Pseudoalteromonas aurantia.</title>
        <authorList>
            <person name="Xie B.-B."/>
            <person name="Rong J.-C."/>
            <person name="Qin Q.-L."/>
            <person name="Zhang Y.-Z."/>
        </authorList>
    </citation>
    <scope>NUCLEOTIDE SEQUENCE [LARGE SCALE GENOMIC DNA]</scope>
    <source>
        <strain evidence="1 2">208</strain>
    </source>
</reference>
<name>A0ABR9E9W6_9GAMM</name>
<evidence type="ECO:0008006" key="3">
    <source>
        <dbReference type="Google" id="ProtNLM"/>
    </source>
</evidence>
<organism evidence="1 2">
    <name type="scientific">Pseudoalteromonas aurantia 208</name>
    <dbReference type="NCBI Taxonomy" id="1314867"/>
    <lineage>
        <taxon>Bacteria</taxon>
        <taxon>Pseudomonadati</taxon>
        <taxon>Pseudomonadota</taxon>
        <taxon>Gammaproteobacteria</taxon>
        <taxon>Alteromonadales</taxon>
        <taxon>Pseudoalteromonadaceae</taxon>
        <taxon>Pseudoalteromonas</taxon>
    </lineage>
</organism>
<proteinExistence type="predicted"/>
<evidence type="ECO:0000313" key="1">
    <source>
        <dbReference type="EMBL" id="MBE0367547.1"/>
    </source>
</evidence>
<gene>
    <name evidence="1" type="ORF">PAUR_a0924</name>
</gene>
<sequence>MTQLKRVTYSAAIKLETTQLVVDQSYIQEEAAKEMDGGKLTVSKRVNQLK</sequence>
<dbReference type="Proteomes" id="UP000615755">
    <property type="component" value="Unassembled WGS sequence"/>
</dbReference>